<feature type="transmembrane region" description="Helical" evidence="1">
    <location>
        <begin position="135"/>
        <end position="151"/>
    </location>
</feature>
<sequence length="413" mass="43739">MKSEGDEATSGLLTRLVRARTLGPDAIDALRKDVASDSRIGIGYLGIGAIVAAVILSVRGLAIFILSWGAYDNPWLTLVAWILTAGALVTAVVVANSRGSYLPTPVFALVLALLGVAVIIDVVSANGFTSGTPEVTVIVGSGATLLALVAYRPLNQLILATLVLAGFLFIVTIVGVGTGPEGTKPQIEVIVAALAPTLIAILIVKSFSRFIDRELDRTLVEATISSPHFAIGILGSDELARLDMTAEELLSDVASGRITLPLNAQQAAAASSLASELRLRLVAGRRQTWLQHAIDDSEVLSPTVDLYDQTGLAGFLSQEQREGLLSAIWLIAAAPSRQRTEISITIGPQQDDDASNKLDQILFPLEIDVTGIPRSRIDVTIWGALDRVGSHVETVRHGSLNIRINVQVDTPES</sequence>
<protein>
    <submittedName>
        <fullName evidence="2">Uncharacterized protein</fullName>
    </submittedName>
</protein>
<comment type="caution">
    <text evidence="2">The sequence shown here is derived from an EMBL/GenBank/DDBJ whole genome shotgun (WGS) entry which is preliminary data.</text>
</comment>
<reference evidence="2 3" key="1">
    <citation type="submission" date="2021-01" db="EMBL/GenBank/DDBJ databases">
        <title>Sequencing the genomes of 1000 actinobacteria strains.</title>
        <authorList>
            <person name="Klenk H.-P."/>
        </authorList>
    </citation>
    <scope>NUCLEOTIDE SEQUENCE [LARGE SCALE GENOMIC DNA]</scope>
    <source>
        <strain evidence="2 3">DSM 13057</strain>
    </source>
</reference>
<keyword evidence="3" id="KW-1185">Reference proteome</keyword>
<feature type="transmembrane region" description="Helical" evidence="1">
    <location>
        <begin position="41"/>
        <end position="69"/>
    </location>
</feature>
<evidence type="ECO:0000256" key="1">
    <source>
        <dbReference type="SAM" id="Phobius"/>
    </source>
</evidence>
<keyword evidence="1" id="KW-1133">Transmembrane helix</keyword>
<organism evidence="2 3">
    <name type="scientific">Subtercola frigoramans</name>
    <dbReference type="NCBI Taxonomy" id="120298"/>
    <lineage>
        <taxon>Bacteria</taxon>
        <taxon>Bacillati</taxon>
        <taxon>Actinomycetota</taxon>
        <taxon>Actinomycetes</taxon>
        <taxon>Micrococcales</taxon>
        <taxon>Microbacteriaceae</taxon>
        <taxon>Subtercola</taxon>
    </lineage>
</organism>
<feature type="transmembrane region" description="Helical" evidence="1">
    <location>
        <begin position="75"/>
        <end position="94"/>
    </location>
</feature>
<proteinExistence type="predicted"/>
<keyword evidence="1" id="KW-0472">Membrane</keyword>
<dbReference type="EMBL" id="JAFBBU010000001">
    <property type="protein sequence ID" value="MBM7471865.1"/>
    <property type="molecule type" value="Genomic_DNA"/>
</dbReference>
<accession>A0ABS2L435</accession>
<feature type="transmembrane region" description="Helical" evidence="1">
    <location>
        <begin position="158"/>
        <end position="177"/>
    </location>
</feature>
<gene>
    <name evidence="2" type="ORF">JOE66_001499</name>
</gene>
<name>A0ABS2L435_9MICO</name>
<dbReference type="Proteomes" id="UP000776164">
    <property type="component" value="Unassembled WGS sequence"/>
</dbReference>
<evidence type="ECO:0000313" key="3">
    <source>
        <dbReference type="Proteomes" id="UP000776164"/>
    </source>
</evidence>
<evidence type="ECO:0000313" key="2">
    <source>
        <dbReference type="EMBL" id="MBM7471865.1"/>
    </source>
</evidence>
<feature type="transmembrane region" description="Helical" evidence="1">
    <location>
        <begin position="106"/>
        <end position="129"/>
    </location>
</feature>
<dbReference type="RefSeq" id="WP_205108159.1">
    <property type="nucleotide sequence ID" value="NZ_BAAAHT010000013.1"/>
</dbReference>
<keyword evidence="1" id="KW-0812">Transmembrane</keyword>
<feature type="transmembrane region" description="Helical" evidence="1">
    <location>
        <begin position="189"/>
        <end position="207"/>
    </location>
</feature>